<comment type="caution">
    <text evidence="3">The sequence shown here is derived from an EMBL/GenBank/DDBJ whole genome shotgun (WGS) entry which is preliminary data.</text>
</comment>
<dbReference type="InterPro" id="IPR047057">
    <property type="entry name" value="MerR_fam"/>
</dbReference>
<dbReference type="EMBL" id="LCAB01000020">
    <property type="protein sequence ID" value="KKR81961.1"/>
    <property type="molecule type" value="Genomic_DNA"/>
</dbReference>
<dbReference type="InterPro" id="IPR000551">
    <property type="entry name" value="MerR-type_HTH_dom"/>
</dbReference>
<dbReference type="PANTHER" id="PTHR30204">
    <property type="entry name" value="REDOX-CYCLING DRUG-SENSING TRANSCRIPTIONAL ACTIVATOR SOXR"/>
    <property type="match status" value="1"/>
</dbReference>
<dbReference type="AlphaFoldDB" id="A0A0G0U472"/>
<evidence type="ECO:0000313" key="3">
    <source>
        <dbReference type="EMBL" id="KKR81961.1"/>
    </source>
</evidence>
<dbReference type="Pfam" id="PF13411">
    <property type="entry name" value="MerR_1"/>
    <property type="match status" value="1"/>
</dbReference>
<reference evidence="3 4" key="1">
    <citation type="journal article" date="2015" name="Nature">
        <title>rRNA introns, odd ribosomes, and small enigmatic genomes across a large radiation of phyla.</title>
        <authorList>
            <person name="Brown C.T."/>
            <person name="Hug L.A."/>
            <person name="Thomas B.C."/>
            <person name="Sharon I."/>
            <person name="Castelle C.J."/>
            <person name="Singh A."/>
            <person name="Wilkins M.J."/>
            <person name="Williams K.H."/>
            <person name="Banfield J.F."/>
        </authorList>
    </citation>
    <scope>NUCLEOTIDE SEQUENCE [LARGE SCALE GENOMIC DNA]</scope>
</reference>
<accession>A0A0G0U472</accession>
<organism evidence="3 4">
    <name type="scientific">Candidatus Daviesbacteria bacterium GW2011_GWA2_40_9</name>
    <dbReference type="NCBI Taxonomy" id="1618424"/>
    <lineage>
        <taxon>Bacteria</taxon>
        <taxon>Candidatus Daviesiibacteriota</taxon>
    </lineage>
</organism>
<dbReference type="GO" id="GO:0003700">
    <property type="term" value="F:DNA-binding transcription factor activity"/>
    <property type="evidence" value="ECO:0007669"/>
    <property type="project" value="InterPro"/>
</dbReference>
<keyword evidence="1" id="KW-0238">DNA-binding</keyword>
<feature type="domain" description="HTH merR-type" evidence="2">
    <location>
        <begin position="5"/>
        <end position="74"/>
    </location>
</feature>
<dbReference type="InterPro" id="IPR009061">
    <property type="entry name" value="DNA-bd_dom_put_sf"/>
</dbReference>
<dbReference type="Proteomes" id="UP000034601">
    <property type="component" value="Unassembled WGS sequence"/>
</dbReference>
<name>A0A0G0U472_9BACT</name>
<dbReference type="PROSITE" id="PS50937">
    <property type="entry name" value="HTH_MERR_2"/>
    <property type="match status" value="1"/>
</dbReference>
<dbReference type="Gene3D" id="1.10.1660.10">
    <property type="match status" value="1"/>
</dbReference>
<dbReference type="SUPFAM" id="SSF46955">
    <property type="entry name" value="Putative DNA-binding domain"/>
    <property type="match status" value="1"/>
</dbReference>
<gene>
    <name evidence="3" type="ORF">UU29_C0020G0003</name>
</gene>
<evidence type="ECO:0000259" key="2">
    <source>
        <dbReference type="PROSITE" id="PS50937"/>
    </source>
</evidence>
<protein>
    <submittedName>
        <fullName evidence="3">Transcriptional regulator, MerR family</fullName>
    </submittedName>
</protein>
<dbReference type="SMART" id="SM00422">
    <property type="entry name" value="HTH_MERR"/>
    <property type="match status" value="1"/>
</dbReference>
<dbReference type="PANTHER" id="PTHR30204:SF58">
    <property type="entry name" value="HTH-TYPE TRANSCRIPTIONAL REGULATOR YFMP"/>
    <property type="match status" value="1"/>
</dbReference>
<evidence type="ECO:0000313" key="4">
    <source>
        <dbReference type="Proteomes" id="UP000034601"/>
    </source>
</evidence>
<sequence length="99" mass="11389">MGEPILTISIAARLLNIHPRTIMLYEKTKLFTPYRTNTQRRMFSEKDLEDLQFIKFLTQEKGINLQGVKVVLEAISIAEKGGVSLKSLLFPTFKTEKLF</sequence>
<evidence type="ECO:0000256" key="1">
    <source>
        <dbReference type="ARBA" id="ARBA00023125"/>
    </source>
</evidence>
<dbReference type="GO" id="GO:0003677">
    <property type="term" value="F:DNA binding"/>
    <property type="evidence" value="ECO:0007669"/>
    <property type="project" value="UniProtKB-KW"/>
</dbReference>
<proteinExistence type="predicted"/>